<name>A0ABU4S0Q4_9GAMM</name>
<comment type="caution">
    <text evidence="2">The sequence shown here is derived from an EMBL/GenBank/DDBJ whole genome shotgun (WGS) entry which is preliminary data.</text>
</comment>
<dbReference type="Gene3D" id="2.120.10.30">
    <property type="entry name" value="TolB, C-terminal domain"/>
    <property type="match status" value="1"/>
</dbReference>
<accession>A0ABU4S0Q4</accession>
<dbReference type="GO" id="GO:0016787">
    <property type="term" value="F:hydrolase activity"/>
    <property type="evidence" value="ECO:0007669"/>
    <property type="project" value="UniProtKB-KW"/>
</dbReference>
<keyword evidence="2" id="KW-0378">Hydrolase</keyword>
<dbReference type="InterPro" id="IPR050585">
    <property type="entry name" value="Xaa-Pro_dipeptidyl-ppase/CocE"/>
</dbReference>
<evidence type="ECO:0000313" key="3">
    <source>
        <dbReference type="Proteomes" id="UP001273505"/>
    </source>
</evidence>
<organism evidence="2 3">
    <name type="scientific">Gilvimarinus gilvus</name>
    <dbReference type="NCBI Taxonomy" id="3058038"/>
    <lineage>
        <taxon>Bacteria</taxon>
        <taxon>Pseudomonadati</taxon>
        <taxon>Pseudomonadota</taxon>
        <taxon>Gammaproteobacteria</taxon>
        <taxon>Cellvibrionales</taxon>
        <taxon>Cellvibrionaceae</taxon>
        <taxon>Gilvimarinus</taxon>
    </lineage>
</organism>
<dbReference type="InterPro" id="IPR001375">
    <property type="entry name" value="Peptidase_S9_cat"/>
</dbReference>
<sequence length="649" mass="71494">MSKNNSLQTAPFGTWPSPITANTLTNNALRLSDPQVCGEMVYWLESRADEGGRSVLMQQRLGSDARELLDASISVRTRAHEYGGGAFFATEDAVFAVFDSDGCVYKIPLRQGHSLTPIALTSEDPYRYADFCLDKSRQKLIAVREDHSGSDEERAEIVAIDITGEHEPSVLVGGADFYSNPRISPNGQSLLWLSWAHPNMPWDSTQLLCANFDNDGNIDTPSLIAGGNGESIFQPQWSPQGDIFYISDVSDWWNLYRYDGHKGRCIVAMEAEFATPQWVFGMSTYSFIDDDKIICCFSQNGQWSLGYVTRNKTNRGFKFSALATPLTDISGIAANADHVVFLGASSTRTSTLYHLLSQSIGHKAAPPMQMLRRSQADLVDASYFSDAEAIEFPTTDGEHCHGFYYPPVSAEYCGPQSSKPPLLVICHGGPTGATSAALSYKVQYWTSRGFAVLDVNYRGSTGYGRPYRDRLKSQWGVTDVIDVASGAQHLVQQGLVDHNKLIIRGSSAGGYTVLAALTFTDTFCVGASLYGIGDLSALAEDTHKFESRYLDSLVGPYPEQKNTYDERSPIHNIEKLTCPVIFLQGLKDKVVPPAQAEKMVEALKQKGIATEYVTFADEGHGFRSADAIETAFERELNFYVTQLNLNEHS</sequence>
<dbReference type="Gene3D" id="3.40.50.1820">
    <property type="entry name" value="alpha/beta hydrolase"/>
    <property type="match status" value="1"/>
</dbReference>
<protein>
    <submittedName>
        <fullName evidence="2">S9 family peptidase</fullName>
        <ecNumber evidence="2">3.4.-.-</ecNumber>
    </submittedName>
</protein>
<dbReference type="PANTHER" id="PTHR43056">
    <property type="entry name" value="PEPTIDASE S9 PROLYL OLIGOPEPTIDASE"/>
    <property type="match status" value="1"/>
</dbReference>
<dbReference type="PANTHER" id="PTHR43056:SF5">
    <property type="entry name" value="PEPTIDASE S9 PROLYL OLIGOPEPTIDASE CATALYTIC DOMAIN-CONTAINING PROTEIN"/>
    <property type="match status" value="1"/>
</dbReference>
<dbReference type="Pfam" id="PF00326">
    <property type="entry name" value="Peptidase_S9"/>
    <property type="match status" value="1"/>
</dbReference>
<proteinExistence type="predicted"/>
<evidence type="ECO:0000259" key="1">
    <source>
        <dbReference type="Pfam" id="PF00326"/>
    </source>
</evidence>
<dbReference type="EC" id="3.4.-.-" evidence="2"/>
<dbReference type="SUPFAM" id="SSF69322">
    <property type="entry name" value="Tricorn protease domain 2"/>
    <property type="match status" value="1"/>
</dbReference>
<evidence type="ECO:0000313" key="2">
    <source>
        <dbReference type="EMBL" id="MDX6850739.1"/>
    </source>
</evidence>
<reference evidence="2 3" key="1">
    <citation type="submission" date="2023-11" db="EMBL/GenBank/DDBJ databases">
        <title>Gilvimarinus fulvus sp. nov., isolated from the surface of Kelp.</title>
        <authorList>
            <person name="Sun Y.Y."/>
            <person name="Gong Y."/>
            <person name="Du Z.J."/>
        </authorList>
    </citation>
    <scope>NUCLEOTIDE SEQUENCE [LARGE SCALE GENOMIC DNA]</scope>
    <source>
        <strain evidence="2 3">SDUM040013</strain>
    </source>
</reference>
<dbReference type="InterPro" id="IPR011042">
    <property type="entry name" value="6-blade_b-propeller_TolB-like"/>
</dbReference>
<keyword evidence="3" id="KW-1185">Reference proteome</keyword>
<dbReference type="EMBL" id="JAXAFO010000030">
    <property type="protein sequence ID" value="MDX6850739.1"/>
    <property type="molecule type" value="Genomic_DNA"/>
</dbReference>
<dbReference type="SUPFAM" id="SSF53474">
    <property type="entry name" value="alpha/beta-Hydrolases"/>
    <property type="match status" value="1"/>
</dbReference>
<dbReference type="InterPro" id="IPR029058">
    <property type="entry name" value="AB_hydrolase_fold"/>
</dbReference>
<gene>
    <name evidence="2" type="ORF">SCD92_15300</name>
</gene>
<feature type="domain" description="Peptidase S9 prolyl oligopeptidase catalytic" evidence="1">
    <location>
        <begin position="438"/>
        <end position="644"/>
    </location>
</feature>
<dbReference type="Proteomes" id="UP001273505">
    <property type="component" value="Unassembled WGS sequence"/>
</dbReference>
<dbReference type="RefSeq" id="WP_302720712.1">
    <property type="nucleotide sequence ID" value="NZ_JAULRU010000172.1"/>
</dbReference>